<name>A0ABQ5WYN2_9PROT</name>
<comment type="caution">
    <text evidence="2">The sequence shown here is derived from an EMBL/GenBank/DDBJ whole genome shotgun (WGS) entry which is preliminary data.</text>
</comment>
<proteinExistence type="predicted"/>
<reference evidence="3" key="1">
    <citation type="journal article" date="2019" name="Int. J. Syst. Evol. Microbiol.">
        <title>The Global Catalogue of Microorganisms (GCM) 10K type strain sequencing project: providing services to taxonomists for standard genome sequencing and annotation.</title>
        <authorList>
            <consortium name="The Broad Institute Genomics Platform"/>
            <consortium name="The Broad Institute Genome Sequencing Center for Infectious Disease"/>
            <person name="Wu L."/>
            <person name="Ma J."/>
        </authorList>
    </citation>
    <scope>NUCLEOTIDE SEQUENCE [LARGE SCALE GENOMIC DNA]</scope>
    <source>
        <strain evidence="3">NBRC 3250</strain>
    </source>
</reference>
<evidence type="ECO:0000313" key="3">
    <source>
        <dbReference type="Proteomes" id="UP001156672"/>
    </source>
</evidence>
<evidence type="ECO:0000313" key="2">
    <source>
        <dbReference type="EMBL" id="GLQ68358.1"/>
    </source>
</evidence>
<dbReference type="EMBL" id="BSNW01000006">
    <property type="protein sequence ID" value="GLQ68358.1"/>
    <property type="molecule type" value="Genomic_DNA"/>
</dbReference>
<evidence type="ECO:0000256" key="1">
    <source>
        <dbReference type="SAM" id="MobiDB-lite"/>
    </source>
</evidence>
<feature type="region of interest" description="Disordered" evidence="1">
    <location>
        <begin position="64"/>
        <end position="99"/>
    </location>
</feature>
<protein>
    <submittedName>
        <fullName evidence="2">Uncharacterized protein</fullName>
    </submittedName>
</protein>
<gene>
    <name evidence="2" type="ORF">GCM10007866_08060</name>
</gene>
<dbReference type="Proteomes" id="UP001156672">
    <property type="component" value="Unassembled WGS sequence"/>
</dbReference>
<accession>A0ABQ5WYN2</accession>
<sequence>MTAHQPTGLGVHPGTASRCKDARWPIKKALDDAPFPVPERGFAMSGKDFGNRASGSAFDLDVGIDEGQAADLGETPSDSGFASPHHPDEDNRARRYAIG</sequence>
<organism evidence="2 3">
    <name type="scientific">Gluconobacter albidus</name>
    <dbReference type="NCBI Taxonomy" id="318683"/>
    <lineage>
        <taxon>Bacteria</taxon>
        <taxon>Pseudomonadati</taxon>
        <taxon>Pseudomonadota</taxon>
        <taxon>Alphaproteobacteria</taxon>
        <taxon>Acetobacterales</taxon>
        <taxon>Acetobacteraceae</taxon>
        <taxon>Gluconobacter</taxon>
    </lineage>
</organism>
<keyword evidence="3" id="KW-1185">Reference proteome</keyword>